<comment type="caution">
    <text evidence="6">The sequence shown here is derived from an EMBL/GenBank/DDBJ whole genome shotgun (WGS) entry which is preliminary data.</text>
</comment>
<evidence type="ECO:0000256" key="1">
    <source>
        <dbReference type="ARBA" id="ARBA00023015"/>
    </source>
</evidence>
<keyword evidence="1" id="KW-0805">Transcription regulation</keyword>
<dbReference type="PANTHER" id="PTHR42756">
    <property type="entry name" value="TRANSCRIPTIONAL REGULATOR, MARR"/>
    <property type="match status" value="1"/>
</dbReference>
<evidence type="ECO:0000313" key="6">
    <source>
        <dbReference type="EMBL" id="MBB6731809.1"/>
    </source>
</evidence>
<dbReference type="EMBL" id="JACJVO010000015">
    <property type="protein sequence ID" value="MBB6731809.1"/>
    <property type="molecule type" value="Genomic_DNA"/>
</dbReference>
<gene>
    <name evidence="6" type="ORF">H7C18_12885</name>
</gene>
<dbReference type="GO" id="GO:0003677">
    <property type="term" value="F:DNA binding"/>
    <property type="evidence" value="ECO:0007669"/>
    <property type="project" value="UniProtKB-KW"/>
</dbReference>
<dbReference type="AlphaFoldDB" id="A0A7X0SKY8"/>
<protein>
    <submittedName>
        <fullName evidence="6">MarR family transcriptional regulator</fullName>
    </submittedName>
</protein>
<evidence type="ECO:0000313" key="7">
    <source>
        <dbReference type="Proteomes" id="UP000564644"/>
    </source>
</evidence>
<accession>A0A7X0SKY8</accession>
<evidence type="ECO:0000256" key="3">
    <source>
        <dbReference type="ARBA" id="ARBA00023163"/>
    </source>
</evidence>
<dbReference type="InterPro" id="IPR036390">
    <property type="entry name" value="WH_DNA-bd_sf"/>
</dbReference>
<organism evidence="6 7">
    <name type="scientific">Cohnella zeiphila</name>
    <dbReference type="NCBI Taxonomy" id="2761120"/>
    <lineage>
        <taxon>Bacteria</taxon>
        <taxon>Bacillati</taxon>
        <taxon>Bacillota</taxon>
        <taxon>Bacilli</taxon>
        <taxon>Bacillales</taxon>
        <taxon>Paenibacillaceae</taxon>
        <taxon>Cohnella</taxon>
    </lineage>
</organism>
<keyword evidence="3" id="KW-0804">Transcription</keyword>
<dbReference type="PROSITE" id="PS50995">
    <property type="entry name" value="HTH_MARR_2"/>
    <property type="match status" value="1"/>
</dbReference>
<dbReference type="InterPro" id="IPR000835">
    <property type="entry name" value="HTH_MarR-typ"/>
</dbReference>
<feature type="compositionally biased region" description="Basic and acidic residues" evidence="4">
    <location>
        <begin position="167"/>
        <end position="183"/>
    </location>
</feature>
<evidence type="ECO:0000259" key="5">
    <source>
        <dbReference type="PROSITE" id="PS50995"/>
    </source>
</evidence>
<dbReference type="SMART" id="SM00347">
    <property type="entry name" value="HTH_MARR"/>
    <property type="match status" value="1"/>
</dbReference>
<dbReference type="Proteomes" id="UP000564644">
    <property type="component" value="Unassembled WGS sequence"/>
</dbReference>
<keyword evidence="2" id="KW-0238">DNA-binding</keyword>
<dbReference type="RefSeq" id="WP_185129477.1">
    <property type="nucleotide sequence ID" value="NZ_JACJVO010000015.1"/>
</dbReference>
<reference evidence="6 7" key="1">
    <citation type="submission" date="2020-08" db="EMBL/GenBank/DDBJ databases">
        <title>Cohnella phylogeny.</title>
        <authorList>
            <person name="Dunlap C."/>
        </authorList>
    </citation>
    <scope>NUCLEOTIDE SEQUENCE [LARGE SCALE GENOMIC DNA]</scope>
    <source>
        <strain evidence="6 7">CBP 2801</strain>
    </source>
</reference>
<keyword evidence="7" id="KW-1185">Reference proteome</keyword>
<evidence type="ECO:0000256" key="4">
    <source>
        <dbReference type="SAM" id="MobiDB-lite"/>
    </source>
</evidence>
<sequence length="183" mass="20839">MSELNQEALKEVDDLFRRMVRKFVKERDKISVEGVALPGLMILHKIVRDGEQKLSDLAEQLIFTSGAITAICDKLEKRGFAVRRRAEGDRRAVLLDITGEGRAMIERQSNIGSCSMNLLFAGFGHLELEIQKEIYRTLVRNLEGFSEKILALAKENENRPSPPRENAPGRREEPAKPDRFLTY</sequence>
<dbReference type="SUPFAM" id="SSF46785">
    <property type="entry name" value="Winged helix' DNA-binding domain"/>
    <property type="match status" value="1"/>
</dbReference>
<dbReference type="PRINTS" id="PR00598">
    <property type="entry name" value="HTHMARR"/>
</dbReference>
<dbReference type="PANTHER" id="PTHR42756:SF1">
    <property type="entry name" value="TRANSCRIPTIONAL REPRESSOR OF EMRAB OPERON"/>
    <property type="match status" value="1"/>
</dbReference>
<dbReference type="InterPro" id="IPR036388">
    <property type="entry name" value="WH-like_DNA-bd_sf"/>
</dbReference>
<dbReference type="Gene3D" id="1.10.10.10">
    <property type="entry name" value="Winged helix-like DNA-binding domain superfamily/Winged helix DNA-binding domain"/>
    <property type="match status" value="1"/>
</dbReference>
<dbReference type="GO" id="GO:0003700">
    <property type="term" value="F:DNA-binding transcription factor activity"/>
    <property type="evidence" value="ECO:0007669"/>
    <property type="project" value="InterPro"/>
</dbReference>
<evidence type="ECO:0000256" key="2">
    <source>
        <dbReference type="ARBA" id="ARBA00023125"/>
    </source>
</evidence>
<proteinExistence type="predicted"/>
<name>A0A7X0SKY8_9BACL</name>
<feature type="domain" description="HTH marR-type" evidence="5">
    <location>
        <begin position="5"/>
        <end position="144"/>
    </location>
</feature>
<feature type="region of interest" description="Disordered" evidence="4">
    <location>
        <begin position="153"/>
        <end position="183"/>
    </location>
</feature>
<dbReference type="Pfam" id="PF01047">
    <property type="entry name" value="MarR"/>
    <property type="match status" value="1"/>
</dbReference>